<name>A0AAD1W4B7_PELCU</name>
<protein>
    <submittedName>
        <fullName evidence="1">Uncharacterized protein</fullName>
    </submittedName>
</protein>
<keyword evidence="2" id="KW-1185">Reference proteome</keyword>
<sequence length="92" mass="10520">MKPTALLDCKTKKIQNTTNYPRRRNVTHAPPILRLMCMSCGMSQREALDLNELHDEEKSEVSLLTCIRGANLDTVFTFSTIMDVQLYNILAF</sequence>
<gene>
    <name evidence="1" type="ORF">PECUL_23A008109</name>
</gene>
<reference evidence="1" key="1">
    <citation type="submission" date="2022-03" db="EMBL/GenBank/DDBJ databases">
        <authorList>
            <person name="Alioto T."/>
            <person name="Alioto T."/>
            <person name="Gomez Garrido J."/>
        </authorList>
    </citation>
    <scope>NUCLEOTIDE SEQUENCE</scope>
</reference>
<dbReference type="EMBL" id="OW240915">
    <property type="protein sequence ID" value="CAH2283534.1"/>
    <property type="molecule type" value="Genomic_DNA"/>
</dbReference>
<dbReference type="Proteomes" id="UP001295444">
    <property type="component" value="Chromosome 04"/>
</dbReference>
<accession>A0AAD1W4B7</accession>
<evidence type="ECO:0000313" key="2">
    <source>
        <dbReference type="Proteomes" id="UP001295444"/>
    </source>
</evidence>
<evidence type="ECO:0000313" key="1">
    <source>
        <dbReference type="EMBL" id="CAH2283534.1"/>
    </source>
</evidence>
<dbReference type="AlphaFoldDB" id="A0AAD1W4B7"/>
<proteinExistence type="predicted"/>
<organism evidence="1 2">
    <name type="scientific">Pelobates cultripes</name>
    <name type="common">Western spadefoot toad</name>
    <dbReference type="NCBI Taxonomy" id="61616"/>
    <lineage>
        <taxon>Eukaryota</taxon>
        <taxon>Metazoa</taxon>
        <taxon>Chordata</taxon>
        <taxon>Craniata</taxon>
        <taxon>Vertebrata</taxon>
        <taxon>Euteleostomi</taxon>
        <taxon>Amphibia</taxon>
        <taxon>Batrachia</taxon>
        <taxon>Anura</taxon>
        <taxon>Pelobatoidea</taxon>
        <taxon>Pelobatidae</taxon>
        <taxon>Pelobates</taxon>
    </lineage>
</organism>